<dbReference type="PROSITE" id="PS00211">
    <property type="entry name" value="ABC_TRANSPORTER_1"/>
    <property type="match status" value="1"/>
</dbReference>
<evidence type="ECO:0000256" key="5">
    <source>
        <dbReference type="ARBA" id="ARBA00022840"/>
    </source>
</evidence>
<dbReference type="SUPFAM" id="SSF52540">
    <property type="entry name" value="P-loop containing nucleoside triphosphate hydrolases"/>
    <property type="match status" value="1"/>
</dbReference>
<evidence type="ECO:0000256" key="3">
    <source>
        <dbReference type="ARBA" id="ARBA00022448"/>
    </source>
</evidence>
<accession>A0ABX1KIW3</accession>
<dbReference type="Pfam" id="PF00005">
    <property type="entry name" value="ABC_tran"/>
    <property type="match status" value="1"/>
</dbReference>
<feature type="domain" description="ABC transporter" evidence="7">
    <location>
        <begin position="2"/>
        <end position="208"/>
    </location>
</feature>
<evidence type="ECO:0000313" key="8">
    <source>
        <dbReference type="EMBL" id="NLP86130.1"/>
    </source>
</evidence>
<evidence type="ECO:0000256" key="6">
    <source>
        <dbReference type="ARBA" id="ARBA00023251"/>
    </source>
</evidence>
<dbReference type="PROSITE" id="PS50893">
    <property type="entry name" value="ABC_TRANSPORTER_2"/>
    <property type="match status" value="1"/>
</dbReference>
<keyword evidence="6" id="KW-0046">Antibiotic resistance</keyword>
<evidence type="ECO:0000313" key="9">
    <source>
        <dbReference type="Proteomes" id="UP001429745"/>
    </source>
</evidence>
<proteinExistence type="inferred from homology"/>
<dbReference type="EMBL" id="JABACI010000007">
    <property type="protein sequence ID" value="NLP86130.1"/>
    <property type="molecule type" value="Genomic_DNA"/>
</dbReference>
<dbReference type="PANTHER" id="PTHR42711:SF5">
    <property type="entry name" value="ABC TRANSPORTER ATP-BINDING PROTEIN NATA"/>
    <property type="match status" value="1"/>
</dbReference>
<keyword evidence="4" id="KW-0547">Nucleotide-binding</keyword>
<keyword evidence="5 8" id="KW-0067">ATP-binding</keyword>
<dbReference type="InterPro" id="IPR003439">
    <property type="entry name" value="ABC_transporter-like_ATP-bd"/>
</dbReference>
<comment type="subcellular location">
    <subcellularLocation>
        <location evidence="1">Cell membrane</location>
        <topology evidence="1">Peripheral membrane protein</topology>
    </subcellularLocation>
</comment>
<gene>
    <name evidence="8" type="ORF">HF576_20045</name>
</gene>
<comment type="caution">
    <text evidence="8">The sequence shown here is derived from an EMBL/GenBank/DDBJ whole genome shotgun (WGS) entry which is preliminary data.</text>
</comment>
<sequence>MIDVSEVSVSVAGAALLRRTDLAVDRGEAVAVRGPNGSGKTTLLRVIAGEITPSGGTVRVAGEAVDDRSSVFRRRVAGSLGLPPFARSLTLREHLTLIATTWGADATAAEAAADEVGDELGLSRLADRFPHELSSGQRQLAGLATVLVRPFDIVLLDEPEQRLDSDHVSAVIGAFARRRDAGATVVVATHSDRIAAELTDRTVLLAAA</sequence>
<protein>
    <submittedName>
        <fullName evidence="8">ABC transporter ATP-binding protein</fullName>
    </submittedName>
</protein>
<comment type="similarity">
    <text evidence="2">Belongs to the ABC transporter superfamily.</text>
</comment>
<dbReference type="InterPro" id="IPR003593">
    <property type="entry name" value="AAA+_ATPase"/>
</dbReference>
<keyword evidence="3" id="KW-0813">Transport</keyword>
<reference evidence="8 9" key="1">
    <citation type="submission" date="2020-04" db="EMBL/GenBank/DDBJ databases">
        <title>CFH 90308 Microbacterium sp.</title>
        <authorList>
            <person name="Nie G."/>
            <person name="Ming H."/>
            <person name="Xia T."/>
        </authorList>
    </citation>
    <scope>NUCLEOTIDE SEQUENCE [LARGE SCALE GENOMIC DNA]</scope>
    <source>
        <strain evidence="8 9">CFH 90308</strain>
    </source>
</reference>
<evidence type="ECO:0000256" key="4">
    <source>
        <dbReference type="ARBA" id="ARBA00022741"/>
    </source>
</evidence>
<organism evidence="8 9">
    <name type="scientific">Microbacterium salsuginis</name>
    <dbReference type="NCBI Taxonomy" id="2722803"/>
    <lineage>
        <taxon>Bacteria</taxon>
        <taxon>Bacillati</taxon>
        <taxon>Actinomycetota</taxon>
        <taxon>Actinomycetes</taxon>
        <taxon>Micrococcales</taxon>
        <taxon>Microbacteriaceae</taxon>
        <taxon>Microbacterium</taxon>
    </lineage>
</organism>
<dbReference type="SMART" id="SM00382">
    <property type="entry name" value="AAA"/>
    <property type="match status" value="1"/>
</dbReference>
<dbReference type="Proteomes" id="UP001429745">
    <property type="component" value="Unassembled WGS sequence"/>
</dbReference>
<dbReference type="InterPro" id="IPR027417">
    <property type="entry name" value="P-loop_NTPase"/>
</dbReference>
<dbReference type="PANTHER" id="PTHR42711">
    <property type="entry name" value="ABC TRANSPORTER ATP-BINDING PROTEIN"/>
    <property type="match status" value="1"/>
</dbReference>
<dbReference type="InterPro" id="IPR017871">
    <property type="entry name" value="ABC_transporter-like_CS"/>
</dbReference>
<dbReference type="Gene3D" id="3.40.50.300">
    <property type="entry name" value="P-loop containing nucleotide triphosphate hydrolases"/>
    <property type="match status" value="1"/>
</dbReference>
<dbReference type="InterPro" id="IPR050763">
    <property type="entry name" value="ABC_transporter_ATP-binding"/>
</dbReference>
<dbReference type="GO" id="GO:0005524">
    <property type="term" value="F:ATP binding"/>
    <property type="evidence" value="ECO:0007669"/>
    <property type="project" value="UniProtKB-KW"/>
</dbReference>
<name>A0ABX1KIW3_9MICO</name>
<evidence type="ECO:0000259" key="7">
    <source>
        <dbReference type="PROSITE" id="PS50893"/>
    </source>
</evidence>
<keyword evidence="9" id="KW-1185">Reference proteome</keyword>
<evidence type="ECO:0000256" key="2">
    <source>
        <dbReference type="ARBA" id="ARBA00005417"/>
    </source>
</evidence>
<dbReference type="RefSeq" id="WP_168914623.1">
    <property type="nucleotide sequence ID" value="NZ_JABACI010000007.1"/>
</dbReference>
<evidence type="ECO:0000256" key="1">
    <source>
        <dbReference type="ARBA" id="ARBA00004202"/>
    </source>
</evidence>